<reference evidence="3" key="1">
    <citation type="journal article" date="2019" name="Int. J. Syst. Evol. Microbiol.">
        <title>The Global Catalogue of Microorganisms (GCM) 10K type strain sequencing project: providing services to taxonomists for standard genome sequencing and annotation.</title>
        <authorList>
            <consortium name="The Broad Institute Genomics Platform"/>
            <consortium name="The Broad Institute Genome Sequencing Center for Infectious Disease"/>
            <person name="Wu L."/>
            <person name="Ma J."/>
        </authorList>
    </citation>
    <scope>NUCLEOTIDE SEQUENCE [LARGE SCALE GENOMIC DNA]</scope>
    <source>
        <strain evidence="3">JCM 4866</strain>
    </source>
</reference>
<feature type="region of interest" description="Disordered" evidence="1">
    <location>
        <begin position="12"/>
        <end position="40"/>
    </location>
</feature>
<protein>
    <submittedName>
        <fullName evidence="2">Uncharacterized protein</fullName>
    </submittedName>
</protein>
<comment type="caution">
    <text evidence="2">The sequence shown here is derived from an EMBL/GenBank/DDBJ whole genome shotgun (WGS) entry which is preliminary data.</text>
</comment>
<keyword evidence="3" id="KW-1185">Reference proteome</keyword>
<gene>
    <name evidence="2" type="ORF">GCM10010383_05530</name>
</gene>
<name>A0ABQ2WV37_9ACTN</name>
<proteinExistence type="predicted"/>
<dbReference type="EMBL" id="BMWC01000001">
    <property type="protein sequence ID" value="GGW80688.1"/>
    <property type="molecule type" value="Genomic_DNA"/>
</dbReference>
<evidence type="ECO:0000256" key="1">
    <source>
        <dbReference type="SAM" id="MobiDB-lite"/>
    </source>
</evidence>
<dbReference type="Proteomes" id="UP000617743">
    <property type="component" value="Unassembled WGS sequence"/>
</dbReference>
<evidence type="ECO:0000313" key="3">
    <source>
        <dbReference type="Proteomes" id="UP000617743"/>
    </source>
</evidence>
<feature type="compositionally biased region" description="Low complexity" evidence="1">
    <location>
        <begin position="17"/>
        <end position="33"/>
    </location>
</feature>
<evidence type="ECO:0000313" key="2">
    <source>
        <dbReference type="EMBL" id="GGW80688.1"/>
    </source>
</evidence>
<organism evidence="2 3">
    <name type="scientific">Streptomyces lomondensis</name>
    <dbReference type="NCBI Taxonomy" id="68229"/>
    <lineage>
        <taxon>Bacteria</taxon>
        <taxon>Bacillati</taxon>
        <taxon>Actinomycetota</taxon>
        <taxon>Actinomycetes</taxon>
        <taxon>Kitasatosporales</taxon>
        <taxon>Streptomycetaceae</taxon>
        <taxon>Streptomyces</taxon>
    </lineage>
</organism>
<sequence>MVYATAAELMPLPGSHATAPPTATTPNTAATATRRPRGPRQILLYAPMKGSLPLTGAAR</sequence>
<accession>A0ABQ2WV37</accession>